<feature type="compositionally biased region" description="Gly residues" evidence="1">
    <location>
        <begin position="775"/>
        <end position="786"/>
    </location>
</feature>
<feature type="region of interest" description="Disordered" evidence="1">
    <location>
        <begin position="719"/>
        <end position="824"/>
    </location>
</feature>
<dbReference type="PROSITE" id="PS50897">
    <property type="entry name" value="CTLH"/>
    <property type="match status" value="1"/>
</dbReference>
<feature type="region of interest" description="Disordered" evidence="1">
    <location>
        <begin position="47"/>
        <end position="157"/>
    </location>
</feature>
<accession>A0A0D2WQM5</accession>
<feature type="compositionally biased region" description="Low complexity" evidence="1">
    <location>
        <begin position="748"/>
        <end position="774"/>
    </location>
</feature>
<dbReference type="Proteomes" id="UP000008743">
    <property type="component" value="Unassembled WGS sequence"/>
</dbReference>
<feature type="compositionally biased region" description="Polar residues" evidence="1">
    <location>
        <begin position="60"/>
        <end position="70"/>
    </location>
</feature>
<protein>
    <recommendedName>
        <fullName evidence="2">CTLH domain-containing protein</fullName>
    </recommendedName>
</protein>
<evidence type="ECO:0000313" key="4">
    <source>
        <dbReference type="Proteomes" id="UP000008743"/>
    </source>
</evidence>
<organism evidence="3 4">
    <name type="scientific">Capsaspora owczarzaki (strain ATCC 30864)</name>
    <dbReference type="NCBI Taxonomy" id="595528"/>
    <lineage>
        <taxon>Eukaryota</taxon>
        <taxon>Filasterea</taxon>
        <taxon>Capsaspora</taxon>
    </lineage>
</organism>
<dbReference type="OrthoDB" id="2415936at2759"/>
<reference evidence="4" key="1">
    <citation type="submission" date="2011-02" db="EMBL/GenBank/DDBJ databases">
        <title>The Genome Sequence of Capsaspora owczarzaki ATCC 30864.</title>
        <authorList>
            <person name="Russ C."/>
            <person name="Cuomo C."/>
            <person name="Burger G."/>
            <person name="Gray M.W."/>
            <person name="Holland P.W.H."/>
            <person name="King N."/>
            <person name="Lang F.B.F."/>
            <person name="Roger A.J."/>
            <person name="Ruiz-Trillo I."/>
            <person name="Young S.K."/>
            <person name="Zeng Q."/>
            <person name="Gargeya S."/>
            <person name="Alvarado L."/>
            <person name="Berlin A."/>
            <person name="Chapman S.B."/>
            <person name="Chen Z."/>
            <person name="Freedman E."/>
            <person name="Gellesch M."/>
            <person name="Goldberg J."/>
            <person name="Griggs A."/>
            <person name="Gujja S."/>
            <person name="Heilman E."/>
            <person name="Heiman D."/>
            <person name="Howarth C."/>
            <person name="Mehta T."/>
            <person name="Neiman D."/>
            <person name="Pearson M."/>
            <person name="Roberts A."/>
            <person name="Saif S."/>
            <person name="Shea T."/>
            <person name="Shenoy N."/>
            <person name="Sisk P."/>
            <person name="Stolte C."/>
            <person name="Sykes S."/>
            <person name="White J."/>
            <person name="Yandava C."/>
            <person name="Haas B."/>
            <person name="Nusbaum C."/>
            <person name="Birren B."/>
        </authorList>
    </citation>
    <scope>NUCLEOTIDE SEQUENCE</scope>
    <source>
        <strain evidence="4">ATCC 30864</strain>
    </source>
</reference>
<gene>
    <name evidence="3" type="ORF">CAOG_004091</name>
</gene>
<dbReference type="EMBL" id="KE346365">
    <property type="protein sequence ID" value="KJE93283.1"/>
    <property type="molecule type" value="Genomic_DNA"/>
</dbReference>
<dbReference type="SMART" id="SM00668">
    <property type="entry name" value="CTLH"/>
    <property type="match status" value="2"/>
</dbReference>
<feature type="region of interest" description="Disordered" evidence="1">
    <location>
        <begin position="281"/>
        <end position="300"/>
    </location>
</feature>
<dbReference type="InterPro" id="IPR024964">
    <property type="entry name" value="CTLH/CRA"/>
</dbReference>
<proteinExistence type="predicted"/>
<feature type="compositionally biased region" description="Low complexity" evidence="1">
    <location>
        <begin position="888"/>
        <end position="899"/>
    </location>
</feature>
<feature type="compositionally biased region" description="Low complexity" evidence="1">
    <location>
        <begin position="965"/>
        <end position="982"/>
    </location>
</feature>
<keyword evidence="4" id="KW-1185">Reference proteome</keyword>
<evidence type="ECO:0000256" key="1">
    <source>
        <dbReference type="SAM" id="MobiDB-lite"/>
    </source>
</evidence>
<feature type="compositionally biased region" description="Low complexity" evidence="1">
    <location>
        <begin position="864"/>
        <end position="875"/>
    </location>
</feature>
<dbReference type="STRING" id="595528.A0A0D2WQM5"/>
<evidence type="ECO:0000259" key="2">
    <source>
        <dbReference type="PROSITE" id="PS50897"/>
    </source>
</evidence>
<dbReference type="InterPro" id="IPR050618">
    <property type="entry name" value="Ubq-SigPath_Reg"/>
</dbReference>
<dbReference type="eggNOG" id="KOG2659">
    <property type="taxonomic scope" value="Eukaryota"/>
</dbReference>
<dbReference type="Pfam" id="PF10607">
    <property type="entry name" value="CTLH"/>
    <property type="match status" value="1"/>
</dbReference>
<feature type="compositionally biased region" description="Low complexity" evidence="1">
    <location>
        <begin position="787"/>
        <end position="804"/>
    </location>
</feature>
<feature type="region of interest" description="Disordered" evidence="1">
    <location>
        <begin position="958"/>
        <end position="1006"/>
    </location>
</feature>
<feature type="compositionally biased region" description="Gly residues" evidence="1">
    <location>
        <begin position="724"/>
        <end position="747"/>
    </location>
</feature>
<feature type="compositionally biased region" description="Low complexity" evidence="1">
    <location>
        <begin position="49"/>
        <end position="59"/>
    </location>
</feature>
<sequence>MATGTSAVMAAIADSERQTVNLPLLDTLALEFLFQEGILLQRPETLLGSSSTSSSSSSSNQAARSRTEVTPQLLRVPTRAAASDISLATGAASDAQQPSQQQQPSAQQQTQPEARSPPSPSLRSSARSSVAGSSSSGEDSRSASPSPSAEALAALAQRQSPSAQSMLIRWASSQAQAQARSLSDEEKLDAIQRIQRDILQGCIDDALASIETWLPLLLQDSRLHFDLLHQQFLEMVRRGDTQQALEFARSTFAVAAQRAHADAYSQFKRAFCLLTFTGPSSLSRGTSGSGSGSGSGCATATADDAASDASRAGTASLSRSDSLVSLETQSLNEFLARIPPALHDLYDKERREKLAAAVHTALLHGLGFPFARFSIAIRHLALVHNMYHVLNGGQSPHADIERFLIPDPSGVSTAYTVPSAPHPVSHPISEHNIQTLVQSLCIPRHTALASLRAARGNLEEAMRTSLMAMPVNRDLLVQLILDYCQYRGLVNAANADELLCSRNMLKQFREEERQRLQARPVLAATQTATSSLSQDDLMAKLQLVREHARDGDAPAVVALVNELDPKFLTHNPTLNFQMYNALFIHYVELKQSDKALEIAKTHLAPATMTSTDLMARFKRILIWATLYRRQGQLPSPAFSFAVIKEQQISAIARPIFTALCDAVGIVEPRLVKIMRYMLHVHTASFRQQQVGDPFERPFAIVDLKRSTWWPSVAPGFSVSSSSHGGSGGSGGGSGNVGGNNSGSGSGSGSTSSGLAWSGTGRTGFATTTTESASGSGSGSGGGGGGLSRTALGSGSTTTRSLGSSNTNDAAGSGPSALPSMTDSIRSTITRSRDMTSLMERMYNDATSAAASIVARGPAPGTPTRASSMMRAAAAVDRSRREEANLLSQQQQPQQQQQQQRAGLSQRPHRTLPSEDPARILARLDFVERMTELARSESPFQHDDDFMAELLASARQLDERRATDPSRQQQQQQRQRSNRSFFSASNEPEEGVSRSAPRRTEASQTEAIQTLMQILAIPQNDAESLLEQHDGDIQAAVAARLS</sequence>
<dbReference type="PANTHER" id="PTHR12864">
    <property type="entry name" value="RAN BINDING PROTEIN 9-RELATED"/>
    <property type="match status" value="1"/>
</dbReference>
<name>A0A0D2WQM5_CAPO3</name>
<feature type="region of interest" description="Disordered" evidence="1">
    <location>
        <begin position="853"/>
        <end position="918"/>
    </location>
</feature>
<dbReference type="InterPro" id="IPR006595">
    <property type="entry name" value="CTLH_C"/>
</dbReference>
<feature type="compositionally biased region" description="Low complexity" evidence="1">
    <location>
        <begin position="91"/>
        <end position="114"/>
    </location>
</feature>
<dbReference type="AlphaFoldDB" id="A0A0D2WQM5"/>
<dbReference type="InParanoid" id="A0A0D2WQM5"/>
<evidence type="ECO:0000313" key="3">
    <source>
        <dbReference type="EMBL" id="KJE93283.1"/>
    </source>
</evidence>
<feature type="domain" description="CTLH" evidence="2">
    <location>
        <begin position="187"/>
        <end position="243"/>
    </location>
</feature>
<feature type="compositionally biased region" description="Low complexity" evidence="1">
    <location>
        <begin position="121"/>
        <end position="156"/>
    </location>
</feature>
<dbReference type="RefSeq" id="XP_004347916.1">
    <property type="nucleotide sequence ID" value="XM_004347866.2"/>
</dbReference>